<gene>
    <name evidence="2" type="ORF">L9S41_18495</name>
</gene>
<dbReference type="Proteomes" id="UP001060414">
    <property type="component" value="Chromosome"/>
</dbReference>
<dbReference type="SUPFAM" id="SSF46689">
    <property type="entry name" value="Homeodomain-like"/>
    <property type="match status" value="1"/>
</dbReference>
<name>A0ABY5ZKE9_9BACT</name>
<sequence length="385" mass="43138">MIELDELLYRWQQGHTISQLSRSLGQSRQTVRKYLRMAEKHGLSRDGDQVQRSRVLAAMRVAGVKPQAQSSPSHRRLAPYQEQIRCWLAEPDMTMKQIWRLLRERGVKLSYPSVKRYVHSTVAPATPRVTVRIETPPGQQAQVDFGSARVRFGATVRQLWVFVLTLSFSRHRFVRFVERQDLPSWLDCHVRAGAFALMDEELQFVVTRTSADQTLDEADLLLVEFDQGRRLVTLGDGLQGGVGHGWSPLVKWPKGDADTPGAGDRGLPCAGWREGWCEKLRSERLIGKARPMKNPPTHNAIDGPGVERGGSLPPQVALKRRKNGAQGLSRMQGSLLSRAGRIIGRPDFSLRASHRWVVLGSGSIPETLVLPEGSERGVAWRGVDE</sequence>
<evidence type="ECO:0000313" key="2">
    <source>
        <dbReference type="EMBL" id="UWZ79647.1"/>
    </source>
</evidence>
<accession>A0ABY5ZKE9</accession>
<evidence type="ECO:0000313" key="3">
    <source>
        <dbReference type="Proteomes" id="UP001060414"/>
    </source>
</evidence>
<keyword evidence="3" id="KW-1185">Reference proteome</keyword>
<protein>
    <submittedName>
        <fullName evidence="2">Uncharacterized protein</fullName>
    </submittedName>
</protein>
<dbReference type="InterPro" id="IPR009057">
    <property type="entry name" value="Homeodomain-like_sf"/>
</dbReference>
<feature type="region of interest" description="Disordered" evidence="1">
    <location>
        <begin position="289"/>
        <end position="310"/>
    </location>
</feature>
<evidence type="ECO:0000256" key="1">
    <source>
        <dbReference type="SAM" id="MobiDB-lite"/>
    </source>
</evidence>
<reference evidence="2" key="1">
    <citation type="journal article" date="2022" name="Environ. Microbiol.">
        <title>Geoalkalibacter halelectricus SAP #1 sp. nov. possessing extracellular electron transfer and mineral#reducing capabilities from a haloalkaline environment.</title>
        <authorList>
            <person name="Yadav S."/>
            <person name="Singh R."/>
            <person name="Sundharam S.S."/>
            <person name="Chaudhary S."/>
            <person name="Krishnamurthi S."/>
            <person name="Patil S.A."/>
        </authorList>
    </citation>
    <scope>NUCLEOTIDE SEQUENCE</scope>
    <source>
        <strain evidence="2">SAP-1</strain>
    </source>
</reference>
<dbReference type="PANTHER" id="PTHR35004">
    <property type="entry name" value="TRANSPOSASE RV3428C-RELATED"/>
    <property type="match status" value="1"/>
</dbReference>
<organism evidence="2 3">
    <name type="scientific">Geoalkalibacter halelectricus</name>
    <dbReference type="NCBI Taxonomy" id="2847045"/>
    <lineage>
        <taxon>Bacteria</taxon>
        <taxon>Pseudomonadati</taxon>
        <taxon>Thermodesulfobacteriota</taxon>
        <taxon>Desulfuromonadia</taxon>
        <taxon>Desulfuromonadales</taxon>
        <taxon>Geoalkalibacteraceae</taxon>
        <taxon>Geoalkalibacter</taxon>
    </lineage>
</organism>
<dbReference type="EMBL" id="CP092109">
    <property type="protein sequence ID" value="UWZ79647.1"/>
    <property type="molecule type" value="Genomic_DNA"/>
</dbReference>
<proteinExistence type="predicted"/>
<dbReference type="RefSeq" id="WP_260747999.1">
    <property type="nucleotide sequence ID" value="NZ_CP092109.1"/>
</dbReference>